<dbReference type="EMBL" id="KV876458">
    <property type="protein sequence ID" value="RZR74918.1"/>
    <property type="molecule type" value="Genomic_DNA"/>
</dbReference>
<evidence type="ECO:0000313" key="2">
    <source>
        <dbReference type="EMBL" id="RZR74918.1"/>
    </source>
</evidence>
<feature type="compositionally biased region" description="Pro residues" evidence="1">
    <location>
        <begin position="33"/>
        <end position="45"/>
    </location>
</feature>
<dbReference type="Proteomes" id="UP000290560">
    <property type="component" value="Unassembled WGS sequence"/>
</dbReference>
<evidence type="ECO:0000256" key="1">
    <source>
        <dbReference type="SAM" id="MobiDB-lite"/>
    </source>
</evidence>
<accession>A0A445ML35</accession>
<feature type="region of interest" description="Disordered" evidence="1">
    <location>
        <begin position="1"/>
        <end position="99"/>
    </location>
</feature>
<feature type="compositionally biased region" description="Basic and acidic residues" evidence="1">
    <location>
        <begin position="86"/>
        <end position="99"/>
    </location>
</feature>
<protein>
    <submittedName>
        <fullName evidence="2">Uncharacterized protein</fullName>
    </submittedName>
</protein>
<reference evidence="2" key="1">
    <citation type="journal article" date="2018" name="Data Brief">
        <title>Genome sequence data from 17 accessions of Ensete ventricosum, a staple food crop for millions in Ethiopia.</title>
        <authorList>
            <person name="Yemataw Z."/>
            <person name="Muzemil S."/>
            <person name="Ambachew D."/>
            <person name="Tripathi L."/>
            <person name="Tesfaye K."/>
            <person name="Chala A."/>
            <person name="Farbos A."/>
            <person name="O'Neill P."/>
            <person name="Moore K."/>
            <person name="Grant M."/>
            <person name="Studholme D.J."/>
        </authorList>
    </citation>
    <scope>NUCLEOTIDE SEQUENCE [LARGE SCALE GENOMIC DNA]</scope>
    <source>
        <tissue evidence="2">Leaf</tissue>
    </source>
</reference>
<sequence>MGGREIGSDGGGADLNLGTPPPPVPAKSLLIDRPPPPKSSPPPPARSSEKEAYGDEKAKAVGGVELAEVSKLPAGDAMEGWGVGGEEGKRRDEERRREVDRKIKGDWRRGREWLKRKKKQQLVKARAFDRHGGGRGGEVGVRDASDDDLALAWAPTSRLAREYSKWDDDDDVTKLIHQSLQEKDRWEGGT</sequence>
<gene>
    <name evidence="2" type="ORF">BHM03_00046208</name>
</gene>
<organism evidence="2">
    <name type="scientific">Ensete ventricosum</name>
    <name type="common">Abyssinian banana</name>
    <name type="synonym">Musa ensete</name>
    <dbReference type="NCBI Taxonomy" id="4639"/>
    <lineage>
        <taxon>Eukaryota</taxon>
        <taxon>Viridiplantae</taxon>
        <taxon>Streptophyta</taxon>
        <taxon>Embryophyta</taxon>
        <taxon>Tracheophyta</taxon>
        <taxon>Spermatophyta</taxon>
        <taxon>Magnoliopsida</taxon>
        <taxon>Liliopsida</taxon>
        <taxon>Zingiberales</taxon>
        <taxon>Musaceae</taxon>
        <taxon>Ensete</taxon>
    </lineage>
</organism>
<name>A0A445ML35_ENSVE</name>
<dbReference type="AlphaFoldDB" id="A0A445ML35"/>
<proteinExistence type="predicted"/>
<feature type="compositionally biased region" description="Basic and acidic residues" evidence="1">
    <location>
        <begin position="47"/>
        <end position="59"/>
    </location>
</feature>
<feature type="compositionally biased region" description="Gly residues" evidence="1">
    <location>
        <begin position="1"/>
        <end position="13"/>
    </location>
</feature>